<dbReference type="Gene3D" id="3.30.1540.10">
    <property type="entry name" value="formyl-coa transferase, domain 3"/>
    <property type="match status" value="1"/>
</dbReference>
<accession>A0ABX6P7Q8</accession>
<dbReference type="InterPro" id="IPR023606">
    <property type="entry name" value="CoA-Trfase_III_dom_1_sf"/>
</dbReference>
<evidence type="ECO:0008006" key="5">
    <source>
        <dbReference type="Google" id="ProtNLM"/>
    </source>
</evidence>
<feature type="region of interest" description="Disordered" evidence="2">
    <location>
        <begin position="211"/>
        <end position="237"/>
    </location>
</feature>
<dbReference type="PANTHER" id="PTHR48207">
    <property type="entry name" value="SUCCINATE--HYDROXYMETHYLGLUTARATE COA-TRANSFERASE"/>
    <property type="match status" value="1"/>
</dbReference>
<reference evidence="3 4" key="1">
    <citation type="submission" date="2020-05" db="EMBL/GenBank/DDBJ databases">
        <title>Ramlibacter rhizophilus sp. nov., isolated from rhizosphere soil of national flower Mugunghwa from South Korea.</title>
        <authorList>
            <person name="Zheng-Fei Y."/>
            <person name="Huan T."/>
        </authorList>
    </citation>
    <scope>NUCLEOTIDE SEQUENCE [LARGE SCALE GENOMIC DNA]</scope>
    <source>
        <strain evidence="3 4">H242</strain>
    </source>
</reference>
<feature type="region of interest" description="Disordered" evidence="2">
    <location>
        <begin position="118"/>
        <end position="144"/>
    </location>
</feature>
<gene>
    <name evidence="3" type="ORF">HK414_26060</name>
</gene>
<name>A0ABX6P7Q8_9BURK</name>
<feature type="compositionally biased region" description="Basic residues" evidence="2">
    <location>
        <begin position="123"/>
        <end position="144"/>
    </location>
</feature>
<dbReference type="SUPFAM" id="SSF89796">
    <property type="entry name" value="CoA-transferase family III (CaiB/BaiF)"/>
    <property type="match status" value="2"/>
</dbReference>
<evidence type="ECO:0000313" key="4">
    <source>
        <dbReference type="Proteomes" id="UP000500826"/>
    </source>
</evidence>
<dbReference type="InterPro" id="IPR044855">
    <property type="entry name" value="CoA-Trfase_III_dom3_sf"/>
</dbReference>
<evidence type="ECO:0000256" key="2">
    <source>
        <dbReference type="SAM" id="MobiDB-lite"/>
    </source>
</evidence>
<dbReference type="Gene3D" id="3.40.50.10540">
    <property type="entry name" value="Crotonobetainyl-coa:carnitine coa-transferase, domain 1"/>
    <property type="match status" value="2"/>
</dbReference>
<evidence type="ECO:0000313" key="3">
    <source>
        <dbReference type="EMBL" id="QJW85504.1"/>
    </source>
</evidence>
<dbReference type="InterPro" id="IPR003673">
    <property type="entry name" value="CoA-Trfase_fam_III"/>
</dbReference>
<organism evidence="3 4">
    <name type="scientific">Ramlibacter terrae</name>
    <dbReference type="NCBI Taxonomy" id="2732511"/>
    <lineage>
        <taxon>Bacteria</taxon>
        <taxon>Pseudomonadati</taxon>
        <taxon>Pseudomonadota</taxon>
        <taxon>Betaproteobacteria</taxon>
        <taxon>Burkholderiales</taxon>
        <taxon>Comamonadaceae</taxon>
        <taxon>Ramlibacter</taxon>
    </lineage>
</organism>
<dbReference type="InterPro" id="IPR050483">
    <property type="entry name" value="CoA-transferase_III_domain"/>
</dbReference>
<keyword evidence="1" id="KW-0808">Transferase</keyword>
<protein>
    <recommendedName>
        <fullName evidence="5">CoA transferase</fullName>
    </recommendedName>
</protein>
<keyword evidence="4" id="KW-1185">Reference proteome</keyword>
<sequence>MTDPENGGVLAGVRVLDLGRFIAGPYCATLLSDLGADVIRIEAPGGGEDRFVVPVAPSGEGGSFLQTGRNKRAVCRTSVRKAAAMRCCDWPPPRTSSSPTCRARSSRARHGLRNAVAAVSPQHPRHGHRVWRRRSAGGAARLRRRRAGDVGGGLALGPARCAGALGRDLCRFRHRRGLRLRRPGGAACARPDRPGAARAGLAAAHRHDLLQFQPDGGRGDRPQSHAERQPEPATGAFGPVRHARRARAGPVLGNAQFHRLAMLIGHGEWVADAELQSDAARGRQRDRICEAVGAWCAQHTCAQALAQLAAQRIPGCKVLSPPEALSDPQVRGGGHLREMDYPSLPKPLPVAAPLVELSATPPRYRHRAPLPGEHTREVLEEAGFTPEEIERLRVPHNGA</sequence>
<dbReference type="Proteomes" id="UP000500826">
    <property type="component" value="Chromosome"/>
</dbReference>
<dbReference type="EMBL" id="CP053418">
    <property type="protein sequence ID" value="QJW85504.1"/>
    <property type="molecule type" value="Genomic_DNA"/>
</dbReference>
<feature type="compositionally biased region" description="Basic and acidic residues" evidence="2">
    <location>
        <begin position="217"/>
        <end position="230"/>
    </location>
</feature>
<dbReference type="Pfam" id="PF02515">
    <property type="entry name" value="CoA_transf_3"/>
    <property type="match status" value="2"/>
</dbReference>
<dbReference type="PANTHER" id="PTHR48207:SF4">
    <property type="entry name" value="BLL6097 PROTEIN"/>
    <property type="match status" value="1"/>
</dbReference>
<evidence type="ECO:0000256" key="1">
    <source>
        <dbReference type="ARBA" id="ARBA00022679"/>
    </source>
</evidence>
<proteinExistence type="predicted"/>